<sequence>MMCFVNSFSAIDMMALNGALKYRRVLSTKPESAYRPSHSLDTMARCSLVIQQLSDLSPA</sequence>
<evidence type="ECO:0000313" key="1">
    <source>
        <dbReference type="EMBL" id="AEM18315.1"/>
    </source>
</evidence>
<proteinExistence type="predicted"/>
<reference evidence="1 2" key="1">
    <citation type="journal article" date="2011" name="J. Bacteriol.">
        <title>Revised genome sequence of Brucella suis 1330.</title>
        <authorList>
            <person name="Tae H."/>
            <person name="Shallom S."/>
            <person name="Settlage R."/>
            <person name="Preston D."/>
            <person name="Adams L.G."/>
            <person name="Garner H.R."/>
        </authorList>
    </citation>
    <scope>NUCLEOTIDE SEQUENCE [LARGE SCALE GENOMIC DNA]</scope>
    <source>
        <strain evidence="1 2">1330</strain>
    </source>
</reference>
<dbReference type="AlphaFoldDB" id="A0A0H3G7C3"/>
<dbReference type="EMBL" id="CP002997">
    <property type="protein sequence ID" value="AEM18315.1"/>
    <property type="molecule type" value="Genomic_DNA"/>
</dbReference>
<dbReference type="Proteomes" id="UP000007104">
    <property type="component" value="Chromosome I"/>
</dbReference>
<protein>
    <submittedName>
        <fullName evidence="1">Uncharacterized protein</fullName>
    </submittedName>
</protein>
<evidence type="ECO:0000313" key="2">
    <source>
        <dbReference type="Proteomes" id="UP000007104"/>
    </source>
</evidence>
<organism evidence="1 2">
    <name type="scientific">Brucella suis biovar 1 (strain 1330)</name>
    <dbReference type="NCBI Taxonomy" id="204722"/>
    <lineage>
        <taxon>Bacteria</taxon>
        <taxon>Pseudomonadati</taxon>
        <taxon>Pseudomonadota</taxon>
        <taxon>Alphaproteobacteria</taxon>
        <taxon>Hyphomicrobiales</taxon>
        <taxon>Brucellaceae</taxon>
        <taxon>Brucella/Ochrobactrum group</taxon>
        <taxon>Brucella</taxon>
    </lineage>
</organism>
<accession>A0A0H3G7C3</accession>
<keyword evidence="2" id="KW-1185">Reference proteome</keyword>
<name>A0A0H3G7C3_BRUSU</name>
<gene>
    <name evidence="1" type="ordered locus">BS1330_I0969</name>
</gene>
<dbReference type="KEGG" id="bms:BR0973"/>
<dbReference type="KEGG" id="bsi:BS1330_I0969"/>
<dbReference type="HOGENOM" id="CLU_2951261_0_0_5"/>